<gene>
    <name evidence="3" type="ORF">N825_02730</name>
</gene>
<organism evidence="3 4">
    <name type="scientific">Skermanella stibiiresistens SB22</name>
    <dbReference type="NCBI Taxonomy" id="1385369"/>
    <lineage>
        <taxon>Bacteria</taxon>
        <taxon>Pseudomonadati</taxon>
        <taxon>Pseudomonadota</taxon>
        <taxon>Alphaproteobacteria</taxon>
        <taxon>Rhodospirillales</taxon>
        <taxon>Azospirillaceae</taxon>
        <taxon>Skermanella</taxon>
    </lineage>
</organism>
<dbReference type="STRING" id="1385369.N825_02730"/>
<keyword evidence="1" id="KW-0597">Phosphoprotein</keyword>
<name>W9H173_9PROT</name>
<sequence length="129" mass="13571">MKVLCVDDNAIIMMATQATIDAASDMSCVGCLYRADALVDTVAKLKPDAVLLDLNMPGKEPLAALRELTVSHPEVPVIVFSGFSDLDTAQSAYDAGAKRYLTKGGDGRPMLDAIRSVARTASADLVPAT</sequence>
<dbReference type="InterPro" id="IPR001789">
    <property type="entry name" value="Sig_transdc_resp-reg_receiver"/>
</dbReference>
<proteinExistence type="predicted"/>
<protein>
    <submittedName>
        <fullName evidence="3">LuxR family transcriptional regulator</fullName>
    </submittedName>
</protein>
<accession>W9H173</accession>
<keyword evidence="4" id="KW-1185">Reference proteome</keyword>
<dbReference type="CDD" id="cd17535">
    <property type="entry name" value="REC_NarL-like"/>
    <property type="match status" value="1"/>
</dbReference>
<feature type="domain" description="Response regulatory" evidence="2">
    <location>
        <begin position="2"/>
        <end position="118"/>
    </location>
</feature>
<feature type="modified residue" description="4-aspartylphosphate" evidence="1">
    <location>
        <position position="53"/>
    </location>
</feature>
<comment type="caution">
    <text evidence="3">The sequence shown here is derived from an EMBL/GenBank/DDBJ whole genome shotgun (WGS) entry which is preliminary data.</text>
</comment>
<dbReference type="Gene3D" id="3.40.50.2300">
    <property type="match status" value="1"/>
</dbReference>
<dbReference type="InterPro" id="IPR011006">
    <property type="entry name" value="CheY-like_superfamily"/>
</dbReference>
<dbReference type="SUPFAM" id="SSF52172">
    <property type="entry name" value="CheY-like"/>
    <property type="match status" value="1"/>
</dbReference>
<evidence type="ECO:0000259" key="2">
    <source>
        <dbReference type="PROSITE" id="PS50110"/>
    </source>
</evidence>
<evidence type="ECO:0000256" key="1">
    <source>
        <dbReference type="PROSITE-ProRule" id="PRU00169"/>
    </source>
</evidence>
<dbReference type="SMART" id="SM00448">
    <property type="entry name" value="REC"/>
    <property type="match status" value="1"/>
</dbReference>
<dbReference type="AlphaFoldDB" id="W9H173"/>
<dbReference type="PROSITE" id="PS50110">
    <property type="entry name" value="RESPONSE_REGULATORY"/>
    <property type="match status" value="1"/>
</dbReference>
<dbReference type="Pfam" id="PF00072">
    <property type="entry name" value="Response_reg"/>
    <property type="match status" value="1"/>
</dbReference>
<reference evidence="3 4" key="1">
    <citation type="submission" date="2013-08" db="EMBL/GenBank/DDBJ databases">
        <title>The genome sequence of Skermanella stibiiresistens.</title>
        <authorList>
            <person name="Zhu W."/>
            <person name="Wang G."/>
        </authorList>
    </citation>
    <scope>NUCLEOTIDE SEQUENCE [LARGE SCALE GENOMIC DNA]</scope>
    <source>
        <strain evidence="3 4">SB22</strain>
    </source>
</reference>
<dbReference type="InterPro" id="IPR058245">
    <property type="entry name" value="NreC/VraR/RcsB-like_REC"/>
</dbReference>
<dbReference type="PANTHER" id="PTHR45566:SF2">
    <property type="entry name" value="NARL SUBFAMILY"/>
    <property type="match status" value="1"/>
</dbReference>
<evidence type="ECO:0000313" key="4">
    <source>
        <dbReference type="Proteomes" id="UP000019486"/>
    </source>
</evidence>
<dbReference type="PANTHER" id="PTHR45566">
    <property type="entry name" value="HTH-TYPE TRANSCRIPTIONAL REGULATOR YHJB-RELATED"/>
    <property type="match status" value="1"/>
</dbReference>
<evidence type="ECO:0000313" key="3">
    <source>
        <dbReference type="EMBL" id="EWY39930.1"/>
    </source>
</evidence>
<dbReference type="InterPro" id="IPR051015">
    <property type="entry name" value="EvgA-like"/>
</dbReference>
<dbReference type="Proteomes" id="UP000019486">
    <property type="component" value="Unassembled WGS sequence"/>
</dbReference>
<dbReference type="GO" id="GO:0000160">
    <property type="term" value="P:phosphorelay signal transduction system"/>
    <property type="evidence" value="ECO:0007669"/>
    <property type="project" value="InterPro"/>
</dbReference>
<dbReference type="EMBL" id="AVFL01000009">
    <property type="protein sequence ID" value="EWY39930.1"/>
    <property type="molecule type" value="Genomic_DNA"/>
</dbReference>